<dbReference type="VEuPathDB" id="FungiDB:AAP_04862"/>
<protein>
    <submittedName>
        <fullName evidence="3">Uncharacterized protein</fullName>
    </submittedName>
</protein>
<evidence type="ECO:0000313" key="4">
    <source>
        <dbReference type="Proteomes" id="UP000242877"/>
    </source>
</evidence>
<dbReference type="AlphaFoldDB" id="A0A167W8W4"/>
<evidence type="ECO:0000256" key="2">
    <source>
        <dbReference type="SAM" id="MobiDB-lite"/>
    </source>
</evidence>
<feature type="compositionally biased region" description="Acidic residues" evidence="2">
    <location>
        <begin position="237"/>
        <end position="250"/>
    </location>
</feature>
<keyword evidence="4" id="KW-1185">Reference proteome</keyword>
<feature type="coiled-coil region" evidence="1">
    <location>
        <begin position="100"/>
        <end position="139"/>
    </location>
</feature>
<comment type="caution">
    <text evidence="3">The sequence shown here is derived from an EMBL/GenBank/DDBJ whole genome shotgun (WGS) entry which is preliminary data.</text>
</comment>
<sequence>MAAKGEFLACVPCIVAGSHTLDNRCHKRGNLACALCQNSQECTEIPKEFEKKKNAVLLMQKEYDAALNEFVKESCKEEFDMLMVPLQKGLKDWFSEELGRREEMEKRRQEEEVRRQVEAQKAREAEEKALEEKRLKEHEEYLREYLVTHKVLEDKVPPQRIAVTPQPLSVKVEGIENLLERLVRSQETMAAAMQRHAEAAIQNSECWAKWFELENQKRKRDDDAADLNDEARREVAEEQNEGGDDMDMQQ</sequence>
<organism evidence="3 4">
    <name type="scientific">Ascosphaera apis ARSEF 7405</name>
    <dbReference type="NCBI Taxonomy" id="392613"/>
    <lineage>
        <taxon>Eukaryota</taxon>
        <taxon>Fungi</taxon>
        <taxon>Dikarya</taxon>
        <taxon>Ascomycota</taxon>
        <taxon>Pezizomycotina</taxon>
        <taxon>Eurotiomycetes</taxon>
        <taxon>Eurotiomycetidae</taxon>
        <taxon>Onygenales</taxon>
        <taxon>Ascosphaeraceae</taxon>
        <taxon>Ascosphaera</taxon>
    </lineage>
</organism>
<gene>
    <name evidence="3" type="ORF">AAP_04862</name>
</gene>
<dbReference type="EMBL" id="AZGZ01000025">
    <property type="protein sequence ID" value="KZZ88539.1"/>
    <property type="molecule type" value="Genomic_DNA"/>
</dbReference>
<reference evidence="3 4" key="1">
    <citation type="journal article" date="2016" name="Genome Biol. Evol.">
        <title>Divergent and convergent evolution of fungal pathogenicity.</title>
        <authorList>
            <person name="Shang Y."/>
            <person name="Xiao G."/>
            <person name="Zheng P."/>
            <person name="Cen K."/>
            <person name="Zhan S."/>
            <person name="Wang C."/>
        </authorList>
    </citation>
    <scope>NUCLEOTIDE SEQUENCE [LARGE SCALE GENOMIC DNA]</scope>
    <source>
        <strain evidence="3 4">ARSEF 7405</strain>
    </source>
</reference>
<evidence type="ECO:0000256" key="1">
    <source>
        <dbReference type="SAM" id="Coils"/>
    </source>
</evidence>
<name>A0A167W8W4_9EURO</name>
<dbReference type="Proteomes" id="UP000242877">
    <property type="component" value="Unassembled WGS sequence"/>
</dbReference>
<accession>A0A167W8W4</accession>
<proteinExistence type="predicted"/>
<keyword evidence="1" id="KW-0175">Coiled coil</keyword>
<evidence type="ECO:0000313" key="3">
    <source>
        <dbReference type="EMBL" id="KZZ88539.1"/>
    </source>
</evidence>
<feature type="region of interest" description="Disordered" evidence="2">
    <location>
        <begin position="217"/>
        <end position="250"/>
    </location>
</feature>